<reference evidence="7 8" key="1">
    <citation type="submission" date="2020-01" db="EMBL/GenBank/DDBJ databases">
        <title>Draft genome assembly of Ensifer adhaerens T173.</title>
        <authorList>
            <person name="Craig J.E."/>
            <person name="Stinchcombe J.R."/>
        </authorList>
    </citation>
    <scope>NUCLEOTIDE SEQUENCE [LARGE SCALE GENOMIC DNA]</scope>
    <source>
        <strain evidence="7 8">T173</strain>
    </source>
</reference>
<name>A0AAW4FN64_9HYPH</name>
<evidence type="ECO:0000256" key="4">
    <source>
        <dbReference type="ARBA" id="ARBA00022827"/>
    </source>
</evidence>
<dbReference type="SUPFAM" id="SSF53756">
    <property type="entry name" value="UDP-Glycosyltransferase/glycogen phosphorylase"/>
    <property type="match status" value="1"/>
</dbReference>
<feature type="domain" description="UDP-galactopyranose mutase C-terminal" evidence="6">
    <location>
        <begin position="518"/>
        <end position="714"/>
    </location>
</feature>
<dbReference type="GO" id="GO:0005829">
    <property type="term" value="C:cytosol"/>
    <property type="evidence" value="ECO:0007669"/>
    <property type="project" value="TreeGrafter"/>
</dbReference>
<dbReference type="Proteomes" id="UP000744980">
    <property type="component" value="Unassembled WGS sequence"/>
</dbReference>
<dbReference type="InterPro" id="IPR004379">
    <property type="entry name" value="UDP-GALP_mutase"/>
</dbReference>
<evidence type="ECO:0000256" key="5">
    <source>
        <dbReference type="ARBA" id="ARBA00023235"/>
    </source>
</evidence>
<dbReference type="GO" id="GO:0008767">
    <property type="term" value="F:UDP-galactopyranose mutase activity"/>
    <property type="evidence" value="ECO:0007669"/>
    <property type="project" value="UniProtKB-EC"/>
</dbReference>
<dbReference type="EC" id="5.4.99.9" evidence="7"/>
<dbReference type="EMBL" id="WXFA01000011">
    <property type="protein sequence ID" value="MBM3092713.1"/>
    <property type="molecule type" value="Genomic_DNA"/>
</dbReference>
<protein>
    <submittedName>
        <fullName evidence="7">UDP-galactopyranose mutase</fullName>
        <ecNumber evidence="7">5.4.99.9</ecNumber>
    </submittedName>
</protein>
<keyword evidence="3" id="KW-0285">Flavoprotein</keyword>
<dbReference type="RefSeq" id="WP_203528476.1">
    <property type="nucleotide sequence ID" value="NZ_CP083373.1"/>
</dbReference>
<keyword evidence="5 7" id="KW-0413">Isomerase</keyword>
<comment type="similarity">
    <text evidence="2">Belongs to the UDP-galactopyranose/dTDP-fucopyranose mutase family.</text>
</comment>
<dbReference type="Pfam" id="PF03275">
    <property type="entry name" value="GLF"/>
    <property type="match status" value="1"/>
</dbReference>
<proteinExistence type="inferred from homology"/>
<evidence type="ECO:0000313" key="7">
    <source>
        <dbReference type="EMBL" id="MBM3092713.1"/>
    </source>
</evidence>
<evidence type="ECO:0000256" key="2">
    <source>
        <dbReference type="ARBA" id="ARBA00009321"/>
    </source>
</evidence>
<gene>
    <name evidence="7" type="primary">glf</name>
    <name evidence="7" type="ORF">GFB56_18130</name>
</gene>
<dbReference type="Pfam" id="PF13450">
    <property type="entry name" value="NAD_binding_8"/>
    <property type="match status" value="1"/>
</dbReference>
<keyword evidence="4" id="KW-0274">FAD</keyword>
<comment type="cofactor">
    <cofactor evidence="1">
        <name>FAD</name>
        <dbReference type="ChEBI" id="CHEBI:57692"/>
    </cofactor>
</comment>
<accession>A0AAW4FN64</accession>
<dbReference type="Gene3D" id="3.40.50.2000">
    <property type="entry name" value="Glycogen Phosphorylase B"/>
    <property type="match status" value="1"/>
</dbReference>
<dbReference type="NCBIfam" id="TIGR00031">
    <property type="entry name" value="UDP-GALP_mutase"/>
    <property type="match status" value="1"/>
</dbReference>
<evidence type="ECO:0000256" key="1">
    <source>
        <dbReference type="ARBA" id="ARBA00001974"/>
    </source>
</evidence>
<comment type="caution">
    <text evidence="7">The sequence shown here is derived from an EMBL/GenBank/DDBJ whole genome shotgun (WGS) entry which is preliminary data.</text>
</comment>
<dbReference type="InterPro" id="IPR015899">
    <property type="entry name" value="UDP-GalPyranose_mutase_C"/>
</dbReference>
<dbReference type="AlphaFoldDB" id="A0AAW4FN64"/>
<dbReference type="SUPFAM" id="SSF51971">
    <property type="entry name" value="Nucleotide-binding domain"/>
    <property type="match status" value="1"/>
</dbReference>
<sequence length="744" mass="84827">MQRFSRERNVYFFEEFIPTNHHLPYLEFHSFAGSKVRAVRPRVPDRWSEAERQAGLTELLDDLLELIGRKPPILWFYTPMMFPLARHVAAAAVVYDCMDELANFRFASPLVGELEQELMRRADVVFTGGYSLYEAKRLLHDNIHPFPSAVDVGHFQSARAISDIPDDQAPFARPILGFCGVIDERLDLDLVAALADQRPWWSIVFIGPIAKIAPEELPRAPNIHYLGQKDYARLPAYFAGWDVALMPFARNDATRFISPTKTPEYLAAGLPVVSTPITDVVRQYGDINGLFVAADAAAFVQACEAALQLGPKHGDWLKVVDERLATLSWDDTHRRMDRLIHEVLDPAVRAPGPLLRHVGKTSRKSSRHHRIDYLIVGAGFAGAVLAERLANEGKQRVLVCDRRPHIGGNAYDFYNENGILVHKYGPHIFHTNSEAIFNYLSRFTAWRHYEHRVLAQVDGKLLPIPINRTTLNQLYSLDLEDDAAAARYLAGKAEPTEEIRTSKDVVIAQVGTDLYRTFFEGYTRKQWGLDPSQLDKAVTARIPTRTNTDDRYFQDIFQAMPKNGYTDMFENMLAGENIEILLETDFRDIRPRFADAHVIFTGPIDEFFDCEFGRLPYRSLRFEHVTYDQRRLLPVGVVNFPSEAVPYTRLTEFKHITGQIHPKTSACFEYACSQGDPYYPIPRSENQKLFSQYAELARSRTDVTFVGRLATYRYYNMDQVVGQALTAFKRLQNKEKVNAGLGVR</sequence>
<evidence type="ECO:0000259" key="6">
    <source>
        <dbReference type="Pfam" id="PF03275"/>
    </source>
</evidence>
<dbReference type="Gene3D" id="3.40.50.720">
    <property type="entry name" value="NAD(P)-binding Rossmann-like Domain"/>
    <property type="match status" value="3"/>
</dbReference>
<dbReference type="Pfam" id="PF13692">
    <property type="entry name" value="Glyco_trans_1_4"/>
    <property type="match status" value="1"/>
</dbReference>
<dbReference type="SUPFAM" id="SSF54373">
    <property type="entry name" value="FAD-linked reductases, C-terminal domain"/>
    <property type="match status" value="1"/>
</dbReference>
<evidence type="ECO:0000313" key="8">
    <source>
        <dbReference type="Proteomes" id="UP000744980"/>
    </source>
</evidence>
<dbReference type="PANTHER" id="PTHR21197:SF0">
    <property type="entry name" value="UDP-GALACTOPYRANOSE MUTASE"/>
    <property type="match status" value="1"/>
</dbReference>
<dbReference type="GO" id="GO:0050660">
    <property type="term" value="F:flavin adenine dinucleotide binding"/>
    <property type="evidence" value="ECO:0007669"/>
    <property type="project" value="TreeGrafter"/>
</dbReference>
<evidence type="ECO:0000256" key="3">
    <source>
        <dbReference type="ARBA" id="ARBA00022630"/>
    </source>
</evidence>
<organism evidence="7 8">
    <name type="scientific">Ensifer canadensis</name>
    <dbReference type="NCBI Taxonomy" id="555315"/>
    <lineage>
        <taxon>Bacteria</taxon>
        <taxon>Pseudomonadati</taxon>
        <taxon>Pseudomonadota</taxon>
        <taxon>Alphaproteobacteria</taxon>
        <taxon>Hyphomicrobiales</taxon>
        <taxon>Rhizobiaceae</taxon>
        <taxon>Sinorhizobium/Ensifer group</taxon>
        <taxon>Ensifer</taxon>
    </lineage>
</organism>
<keyword evidence="8" id="KW-1185">Reference proteome</keyword>
<dbReference type="PANTHER" id="PTHR21197">
    <property type="entry name" value="UDP-GALACTOPYRANOSE MUTASE"/>
    <property type="match status" value="1"/>
</dbReference>